<name>A0AA85BRJ1_9TREM</name>
<organism evidence="1 2">
    <name type="scientific">Schistosoma mattheei</name>
    <dbReference type="NCBI Taxonomy" id="31246"/>
    <lineage>
        <taxon>Eukaryota</taxon>
        <taxon>Metazoa</taxon>
        <taxon>Spiralia</taxon>
        <taxon>Lophotrochozoa</taxon>
        <taxon>Platyhelminthes</taxon>
        <taxon>Trematoda</taxon>
        <taxon>Digenea</taxon>
        <taxon>Strigeidida</taxon>
        <taxon>Schistosomatoidea</taxon>
        <taxon>Schistosomatidae</taxon>
        <taxon>Schistosoma</taxon>
    </lineage>
</organism>
<proteinExistence type="predicted"/>
<accession>A0AA85BRJ1</accession>
<dbReference type="WBParaSite" id="SMTH1_75260.1">
    <property type="protein sequence ID" value="SMTH1_75260.1"/>
    <property type="gene ID" value="SMTH1_75260"/>
</dbReference>
<evidence type="ECO:0000313" key="1">
    <source>
        <dbReference type="Proteomes" id="UP000050791"/>
    </source>
</evidence>
<dbReference type="AlphaFoldDB" id="A0AA85BRJ1"/>
<evidence type="ECO:0000313" key="2">
    <source>
        <dbReference type="WBParaSite" id="SMTH1_75260.1"/>
    </source>
</evidence>
<reference evidence="2" key="1">
    <citation type="submission" date="2023-11" db="UniProtKB">
        <authorList>
            <consortium name="WormBaseParasite"/>
        </authorList>
    </citation>
    <scope>IDENTIFICATION</scope>
</reference>
<sequence>MPNLCITDMVLPLNVSNPSETAMIEHRESSNVLNSERPGFTSIEQNCSHRRVVDPTFYSQTNITKAPKVAQIGISRSGFHYTCIDLITHTPTSTYAATQIHELLDYFYLLTIQGEYRIRILPVL</sequence>
<protein>
    <submittedName>
        <fullName evidence="2">Uncharacterized protein</fullName>
    </submittedName>
</protein>
<dbReference type="Proteomes" id="UP000050791">
    <property type="component" value="Unassembled WGS sequence"/>
</dbReference>